<dbReference type="RefSeq" id="WP_079682664.1">
    <property type="nucleotide sequence ID" value="NZ_FUYQ01000005.1"/>
</dbReference>
<evidence type="ECO:0000313" key="1">
    <source>
        <dbReference type="EMBL" id="SKB41092.1"/>
    </source>
</evidence>
<proteinExistence type="predicted"/>
<dbReference type="AlphaFoldDB" id="A0A1T5B1I8"/>
<dbReference type="Proteomes" id="UP000190852">
    <property type="component" value="Unassembled WGS sequence"/>
</dbReference>
<dbReference type="Pfam" id="PF01963">
    <property type="entry name" value="TraB_PrgY_gumN"/>
    <property type="match status" value="1"/>
</dbReference>
<dbReference type="InterPro" id="IPR047111">
    <property type="entry name" value="YbaP-like"/>
</dbReference>
<sequence length="233" mass="27067">MDSTYADYLNKEDQIIVDRVLRTYLNATSDKIKLKPLVLMFRIYNKKSIEIYKEILFEKFKPNANVDSITLAELKYITEVEMDVQMIMRAMSLNYSIIGLDDLIGHINPKRTISNEISYKQQIDSLVCAFKDNSIDSIIRHQLKSYEAVKNAYFNQDLDEFELQMTELDLKNNVTAEYYDMILFDRNKKWMEHIPKLILEKASLIAVGAAHLPGKDGLINLLRLEGFTVEPVN</sequence>
<dbReference type="PANTHER" id="PTHR40590:SF1">
    <property type="entry name" value="CYTOPLASMIC PROTEIN"/>
    <property type="match status" value="1"/>
</dbReference>
<gene>
    <name evidence="1" type="ORF">SAMN05660349_01000</name>
</gene>
<dbReference type="PANTHER" id="PTHR40590">
    <property type="entry name" value="CYTOPLASMIC PROTEIN-RELATED"/>
    <property type="match status" value="1"/>
</dbReference>
<reference evidence="2" key="1">
    <citation type="submission" date="2017-02" db="EMBL/GenBank/DDBJ databases">
        <authorList>
            <person name="Varghese N."/>
            <person name="Submissions S."/>
        </authorList>
    </citation>
    <scope>NUCLEOTIDE SEQUENCE [LARGE SCALE GENOMIC DNA]</scope>
    <source>
        <strain evidence="2">DSM 24967</strain>
    </source>
</reference>
<organism evidence="1 2">
    <name type="scientific">Parabacteroides chartae</name>
    <dbReference type="NCBI Taxonomy" id="1037355"/>
    <lineage>
        <taxon>Bacteria</taxon>
        <taxon>Pseudomonadati</taxon>
        <taxon>Bacteroidota</taxon>
        <taxon>Bacteroidia</taxon>
        <taxon>Bacteroidales</taxon>
        <taxon>Tannerellaceae</taxon>
        <taxon>Parabacteroides</taxon>
    </lineage>
</organism>
<dbReference type="InterPro" id="IPR002816">
    <property type="entry name" value="TraB/PrgY/GumN_fam"/>
</dbReference>
<protein>
    <submittedName>
        <fullName evidence="1">TraB family protein</fullName>
    </submittedName>
</protein>
<accession>A0A1T5B1I8</accession>
<keyword evidence="2" id="KW-1185">Reference proteome</keyword>
<dbReference type="CDD" id="cd14789">
    <property type="entry name" value="Tiki"/>
    <property type="match status" value="1"/>
</dbReference>
<evidence type="ECO:0000313" key="2">
    <source>
        <dbReference type="Proteomes" id="UP000190852"/>
    </source>
</evidence>
<dbReference type="EMBL" id="FUYQ01000005">
    <property type="protein sequence ID" value="SKB41092.1"/>
    <property type="molecule type" value="Genomic_DNA"/>
</dbReference>
<name>A0A1T5B1I8_9BACT</name>